<dbReference type="InterPro" id="IPR036380">
    <property type="entry name" value="Isochorismatase-like_sf"/>
</dbReference>
<proteinExistence type="predicted"/>
<dbReference type="PANTHER" id="PTHR43540:SF1">
    <property type="entry name" value="ISOCHORISMATASE HYDROLASE"/>
    <property type="match status" value="1"/>
</dbReference>
<keyword evidence="5" id="KW-1185">Reference proteome</keyword>
<name>A0A2T0V830_9GAMM</name>
<comment type="caution">
    <text evidence="4">The sequence shown here is derived from an EMBL/GenBank/DDBJ whole genome shotgun (WGS) entry which is preliminary data.</text>
</comment>
<evidence type="ECO:0000259" key="2">
    <source>
        <dbReference type="Pfam" id="PF00857"/>
    </source>
</evidence>
<dbReference type="Pfam" id="PF04606">
    <property type="entry name" value="Ogr_Delta"/>
    <property type="match status" value="1"/>
</dbReference>
<dbReference type="CDD" id="cd01014">
    <property type="entry name" value="nicotinamidase_related"/>
    <property type="match status" value="1"/>
</dbReference>
<dbReference type="OrthoDB" id="9791276at2"/>
<dbReference type="Gene3D" id="3.40.50.850">
    <property type="entry name" value="Isochorismatase-like"/>
    <property type="match status" value="1"/>
</dbReference>
<feature type="domain" description="Zinc finger Ogr/Delta-type" evidence="3">
    <location>
        <begin position="8"/>
        <end position="53"/>
    </location>
</feature>
<evidence type="ECO:0000313" key="5">
    <source>
        <dbReference type="Proteomes" id="UP000237647"/>
    </source>
</evidence>
<keyword evidence="1" id="KW-0378">Hydrolase</keyword>
<reference evidence="4 5" key="1">
    <citation type="submission" date="2018-03" db="EMBL/GenBank/DDBJ databases">
        <title>Genomic Encyclopedia of Type Strains, Phase III (KMG-III): the genomes of soil and plant-associated and newly described type strains.</title>
        <authorList>
            <person name="Whitman W."/>
        </authorList>
    </citation>
    <scope>NUCLEOTIDE SEQUENCE [LARGE SCALE GENOMIC DNA]</scope>
    <source>
        <strain evidence="4 5">CGMCC 1.12152</strain>
    </source>
</reference>
<dbReference type="AlphaFoldDB" id="A0A2T0V830"/>
<dbReference type="InterPro" id="IPR050272">
    <property type="entry name" value="Isochorismatase-like_hydrls"/>
</dbReference>
<gene>
    <name evidence="4" type="ORF">B0H98_101284</name>
</gene>
<evidence type="ECO:0000256" key="1">
    <source>
        <dbReference type="ARBA" id="ARBA00022801"/>
    </source>
</evidence>
<protein>
    <submittedName>
        <fullName evidence="4">Nicotinamidase-related amidase</fullName>
    </submittedName>
</protein>
<dbReference type="SUPFAM" id="SSF52499">
    <property type="entry name" value="Isochorismatase-like hydrolases"/>
    <property type="match status" value="1"/>
</dbReference>
<evidence type="ECO:0000313" key="4">
    <source>
        <dbReference type="EMBL" id="PRY66304.1"/>
    </source>
</evidence>
<dbReference type="GO" id="GO:0016787">
    <property type="term" value="F:hydrolase activity"/>
    <property type="evidence" value="ECO:0007669"/>
    <property type="project" value="UniProtKB-KW"/>
</dbReference>
<feature type="domain" description="Isochorismatase-like" evidence="2">
    <location>
        <begin position="72"/>
        <end position="220"/>
    </location>
</feature>
<dbReference type="PANTHER" id="PTHR43540">
    <property type="entry name" value="PEROXYUREIDOACRYLATE/UREIDOACRYLATE AMIDOHYDROLASE-RELATED"/>
    <property type="match status" value="1"/>
</dbReference>
<dbReference type="EMBL" id="PVTK01000001">
    <property type="protein sequence ID" value="PRY66304.1"/>
    <property type="molecule type" value="Genomic_DNA"/>
</dbReference>
<evidence type="ECO:0000259" key="3">
    <source>
        <dbReference type="Pfam" id="PF04606"/>
    </source>
</evidence>
<accession>A0A2T0V830</accession>
<dbReference type="Proteomes" id="UP000237647">
    <property type="component" value="Unassembled WGS sequence"/>
</dbReference>
<dbReference type="RefSeq" id="WP_106373288.1">
    <property type="nucleotide sequence ID" value="NZ_PVTK01000001.1"/>
</dbReference>
<organism evidence="4 5">
    <name type="scientific">Vreelandella songnenensis</name>
    <dbReference type="NCBI Taxonomy" id="1176243"/>
    <lineage>
        <taxon>Bacteria</taxon>
        <taxon>Pseudomonadati</taxon>
        <taxon>Pseudomonadota</taxon>
        <taxon>Gammaproteobacteria</taxon>
        <taxon>Oceanospirillales</taxon>
        <taxon>Halomonadaceae</taxon>
        <taxon>Vreelandella</taxon>
    </lineage>
</organism>
<dbReference type="InterPro" id="IPR000868">
    <property type="entry name" value="Isochorismatase-like_dom"/>
</dbReference>
<dbReference type="Pfam" id="PF00857">
    <property type="entry name" value="Isochorismatase"/>
    <property type="match status" value="1"/>
</dbReference>
<sequence>MRLKIPVHCPSCNTETRIRSSRKMTNGYYVTYRECKNKACGARFKFDETFSDFTDDEHLKSFRLDSLEISQCALIIIDQQDANAYFSYTQKRNNPKAESHMLRLLNAWREHSLTVIHVRHISKNSDSPFSPGSPGSNFQPDFEPLPNEHIVDKSIPDAFLSTELEPWLRKRGIEQLVICGATSDQSIEGTVRTAGNLGFTVWVPDDACYTFSKYGYDSSHIPAEFAHIIAMTNLHQGQSTVVDTSMVLMAIEAGVSVGGKGAVRH</sequence>
<dbReference type="InterPro" id="IPR007684">
    <property type="entry name" value="Znf_Ogr/Delta"/>
</dbReference>